<organism evidence="2 3">
    <name type="scientific">Canariomyces notabilis</name>
    <dbReference type="NCBI Taxonomy" id="2074819"/>
    <lineage>
        <taxon>Eukaryota</taxon>
        <taxon>Fungi</taxon>
        <taxon>Dikarya</taxon>
        <taxon>Ascomycota</taxon>
        <taxon>Pezizomycotina</taxon>
        <taxon>Sordariomycetes</taxon>
        <taxon>Sordariomycetidae</taxon>
        <taxon>Sordariales</taxon>
        <taxon>Chaetomiaceae</taxon>
        <taxon>Canariomyces</taxon>
    </lineage>
</organism>
<dbReference type="PANTHER" id="PTHR43792">
    <property type="entry name" value="GNAT FAMILY, PUTATIVE (AFU_ORTHOLOGUE AFUA_3G00765)-RELATED-RELATED"/>
    <property type="match status" value="1"/>
</dbReference>
<reference evidence="2" key="2">
    <citation type="submission" date="2023-05" db="EMBL/GenBank/DDBJ databases">
        <authorList>
            <consortium name="Lawrence Berkeley National Laboratory"/>
            <person name="Steindorff A."/>
            <person name="Hensen N."/>
            <person name="Bonometti L."/>
            <person name="Westerberg I."/>
            <person name="Brannstrom I.O."/>
            <person name="Guillou S."/>
            <person name="Cros-Aarteil S."/>
            <person name="Calhoun S."/>
            <person name="Haridas S."/>
            <person name="Kuo A."/>
            <person name="Mondo S."/>
            <person name="Pangilinan J."/>
            <person name="Riley R."/>
            <person name="Labutti K."/>
            <person name="Andreopoulos B."/>
            <person name="Lipzen A."/>
            <person name="Chen C."/>
            <person name="Yanf M."/>
            <person name="Daum C."/>
            <person name="Ng V."/>
            <person name="Clum A."/>
            <person name="Ohm R."/>
            <person name="Martin F."/>
            <person name="Silar P."/>
            <person name="Natvig D."/>
            <person name="Lalanne C."/>
            <person name="Gautier V."/>
            <person name="Ament-Velasquez S.L."/>
            <person name="Kruys A."/>
            <person name="Hutchinson M.I."/>
            <person name="Powell A.J."/>
            <person name="Barry K."/>
            <person name="Miller A.N."/>
            <person name="Grigoriev I.V."/>
            <person name="Debuchy R."/>
            <person name="Gladieux P."/>
            <person name="Thoren M.H."/>
            <person name="Johannesson H."/>
        </authorList>
    </citation>
    <scope>NUCLEOTIDE SEQUENCE</scope>
    <source>
        <strain evidence="2">CBS 508.74</strain>
    </source>
</reference>
<dbReference type="AlphaFoldDB" id="A0AAN6TLL7"/>
<sequence length="303" mass="32455">MSDPLPTPRAEVLPVVSLNTTAQGGDTPASTSAPDPATFVRVRTTLPKLPLPSNADRVPVTTARLLLRPLAQTDLPALHVLRTQPEVMHWTAVGKVDPDMATTQARLNLFMPPNDAHTYNCAICLRDTGELIGVGGSHVWKSSLGWPEVGYMLRREYWGKGLGTEFLRGFLEGIWEGLEREVVELEVDSRSVSGCEGGVGANGDVGREADSLAAEAGDGGDGQRVGIVTVPEQLIAITAEGNGKSQAVLVKTGFEWFVTWKAPDSVKGDSDDGLVDLPTYRYFPGRKRGGIKGKGCDEFCVSV</sequence>
<dbReference type="Proteomes" id="UP001302812">
    <property type="component" value="Unassembled WGS sequence"/>
</dbReference>
<dbReference type="Pfam" id="PF13302">
    <property type="entry name" value="Acetyltransf_3"/>
    <property type="match status" value="1"/>
</dbReference>
<dbReference type="GO" id="GO:0016747">
    <property type="term" value="F:acyltransferase activity, transferring groups other than amino-acyl groups"/>
    <property type="evidence" value="ECO:0007669"/>
    <property type="project" value="InterPro"/>
</dbReference>
<dbReference type="SUPFAM" id="SSF55729">
    <property type="entry name" value="Acyl-CoA N-acyltransferases (Nat)"/>
    <property type="match status" value="1"/>
</dbReference>
<dbReference type="PANTHER" id="PTHR43792:SF1">
    <property type="entry name" value="N-ACETYLTRANSFERASE DOMAIN-CONTAINING PROTEIN"/>
    <property type="match status" value="1"/>
</dbReference>
<dbReference type="EMBL" id="MU853333">
    <property type="protein sequence ID" value="KAK4116215.1"/>
    <property type="molecule type" value="Genomic_DNA"/>
</dbReference>
<gene>
    <name evidence="2" type="ORF">N656DRAFT_794545</name>
</gene>
<proteinExistence type="predicted"/>
<dbReference type="InterPro" id="IPR051531">
    <property type="entry name" value="N-acetyltransferase"/>
</dbReference>
<comment type="caution">
    <text evidence="2">The sequence shown here is derived from an EMBL/GenBank/DDBJ whole genome shotgun (WGS) entry which is preliminary data.</text>
</comment>
<dbReference type="CDD" id="cd04301">
    <property type="entry name" value="NAT_SF"/>
    <property type="match status" value="1"/>
</dbReference>
<dbReference type="RefSeq" id="XP_064673785.1">
    <property type="nucleotide sequence ID" value="XM_064817291.1"/>
</dbReference>
<dbReference type="Gene3D" id="3.40.630.30">
    <property type="match status" value="1"/>
</dbReference>
<protein>
    <submittedName>
        <fullName evidence="2">Acyl-CoA N-acyltransferase</fullName>
    </submittedName>
</protein>
<dbReference type="GeneID" id="89941416"/>
<name>A0AAN6TLL7_9PEZI</name>
<dbReference type="InterPro" id="IPR000182">
    <property type="entry name" value="GNAT_dom"/>
</dbReference>
<dbReference type="InterPro" id="IPR016181">
    <property type="entry name" value="Acyl_CoA_acyltransferase"/>
</dbReference>
<keyword evidence="3" id="KW-1185">Reference proteome</keyword>
<evidence type="ECO:0000313" key="2">
    <source>
        <dbReference type="EMBL" id="KAK4116215.1"/>
    </source>
</evidence>
<evidence type="ECO:0000313" key="3">
    <source>
        <dbReference type="Proteomes" id="UP001302812"/>
    </source>
</evidence>
<accession>A0AAN6TLL7</accession>
<reference evidence="2" key="1">
    <citation type="journal article" date="2023" name="Mol. Phylogenet. Evol.">
        <title>Genome-scale phylogeny and comparative genomics of the fungal order Sordariales.</title>
        <authorList>
            <person name="Hensen N."/>
            <person name="Bonometti L."/>
            <person name="Westerberg I."/>
            <person name="Brannstrom I.O."/>
            <person name="Guillou S."/>
            <person name="Cros-Aarteil S."/>
            <person name="Calhoun S."/>
            <person name="Haridas S."/>
            <person name="Kuo A."/>
            <person name="Mondo S."/>
            <person name="Pangilinan J."/>
            <person name="Riley R."/>
            <person name="LaButti K."/>
            <person name="Andreopoulos B."/>
            <person name="Lipzen A."/>
            <person name="Chen C."/>
            <person name="Yan M."/>
            <person name="Daum C."/>
            <person name="Ng V."/>
            <person name="Clum A."/>
            <person name="Steindorff A."/>
            <person name="Ohm R.A."/>
            <person name="Martin F."/>
            <person name="Silar P."/>
            <person name="Natvig D.O."/>
            <person name="Lalanne C."/>
            <person name="Gautier V."/>
            <person name="Ament-Velasquez S.L."/>
            <person name="Kruys A."/>
            <person name="Hutchinson M.I."/>
            <person name="Powell A.J."/>
            <person name="Barry K."/>
            <person name="Miller A.N."/>
            <person name="Grigoriev I.V."/>
            <person name="Debuchy R."/>
            <person name="Gladieux P."/>
            <person name="Hiltunen Thoren M."/>
            <person name="Johannesson H."/>
        </authorList>
    </citation>
    <scope>NUCLEOTIDE SEQUENCE</scope>
    <source>
        <strain evidence="2">CBS 508.74</strain>
    </source>
</reference>
<evidence type="ECO:0000259" key="1">
    <source>
        <dbReference type="Pfam" id="PF13302"/>
    </source>
</evidence>
<feature type="domain" description="N-acetyltransferase" evidence="1">
    <location>
        <begin position="64"/>
        <end position="189"/>
    </location>
</feature>